<dbReference type="AlphaFoldDB" id="A0A218YSP1"/>
<accession>A0A218YSP1</accession>
<name>A0A218YSP1_9HELO</name>
<comment type="caution">
    <text evidence="2">The sequence shown here is derived from an EMBL/GenBank/DDBJ whole genome shotgun (WGS) entry which is preliminary data.</text>
</comment>
<dbReference type="InParanoid" id="A0A218YSP1"/>
<feature type="region of interest" description="Disordered" evidence="1">
    <location>
        <begin position="1"/>
        <end position="186"/>
    </location>
</feature>
<protein>
    <submittedName>
        <fullName evidence="2">Uncharacterized protein</fullName>
    </submittedName>
</protein>
<proteinExistence type="predicted"/>
<evidence type="ECO:0000313" key="3">
    <source>
        <dbReference type="Proteomes" id="UP000242519"/>
    </source>
</evidence>
<organism evidence="2 3">
    <name type="scientific">Diplocarpon coronariae</name>
    <dbReference type="NCBI Taxonomy" id="2795749"/>
    <lineage>
        <taxon>Eukaryota</taxon>
        <taxon>Fungi</taxon>
        <taxon>Dikarya</taxon>
        <taxon>Ascomycota</taxon>
        <taxon>Pezizomycotina</taxon>
        <taxon>Leotiomycetes</taxon>
        <taxon>Helotiales</taxon>
        <taxon>Drepanopezizaceae</taxon>
        <taxon>Diplocarpon</taxon>
    </lineage>
</organism>
<feature type="compositionally biased region" description="Polar residues" evidence="1">
    <location>
        <begin position="49"/>
        <end position="63"/>
    </location>
</feature>
<evidence type="ECO:0000313" key="2">
    <source>
        <dbReference type="EMBL" id="OWO98183.1"/>
    </source>
</evidence>
<gene>
    <name evidence="2" type="ORF">B2J93_4124</name>
</gene>
<reference evidence="2 3" key="1">
    <citation type="submission" date="2017-04" db="EMBL/GenBank/DDBJ databases">
        <title>Draft genome sequence of Marssonina coronaria NL1: causal agent of apple blotch.</title>
        <authorList>
            <person name="Cheng Q."/>
        </authorList>
    </citation>
    <scope>NUCLEOTIDE SEQUENCE [LARGE SCALE GENOMIC DNA]</scope>
    <source>
        <strain evidence="2 3">NL1</strain>
    </source>
</reference>
<feature type="compositionally biased region" description="Pro residues" evidence="1">
    <location>
        <begin position="77"/>
        <end position="88"/>
    </location>
</feature>
<sequence length="186" mass="19633">MADGAGVDGASSLNKPIPNPTSPALGDMEVHPSSNPTIQRQADPAASKPATQLRATATAQSRHPPTGMTWGPLLADPFPPPQSSPPTPCLGGESTSLPSCPEHRSALSRSGWTDVPRLRSLEAGDERTTRREDGGERMQTERSTLHTPPGGDPDVLTQTHHDRPVGTVKPKLQPPERAESIGGTMH</sequence>
<dbReference type="EMBL" id="MZNU01000405">
    <property type="protein sequence ID" value="OWO98183.1"/>
    <property type="molecule type" value="Genomic_DNA"/>
</dbReference>
<keyword evidence="3" id="KW-1185">Reference proteome</keyword>
<dbReference type="Proteomes" id="UP000242519">
    <property type="component" value="Unassembled WGS sequence"/>
</dbReference>
<evidence type="ECO:0000256" key="1">
    <source>
        <dbReference type="SAM" id="MobiDB-lite"/>
    </source>
</evidence>
<feature type="compositionally biased region" description="Basic and acidic residues" evidence="1">
    <location>
        <begin position="116"/>
        <end position="144"/>
    </location>
</feature>